<dbReference type="EMBL" id="CAJQUM010000001">
    <property type="protein sequence ID" value="CAG4883309.1"/>
    <property type="molecule type" value="Genomic_DNA"/>
</dbReference>
<dbReference type="Pfam" id="PF01272">
    <property type="entry name" value="GreA_GreB"/>
    <property type="match status" value="1"/>
</dbReference>
<dbReference type="Gene3D" id="3.10.50.30">
    <property type="entry name" value="Transcription elongation factor, GreA/GreB, C-terminal domain"/>
    <property type="match status" value="1"/>
</dbReference>
<protein>
    <submittedName>
        <fullName evidence="2">Regulator of nucleoside diphosphate kinase</fullName>
    </submittedName>
</protein>
<dbReference type="PANTHER" id="PTHR30437">
    <property type="entry name" value="TRANSCRIPTION ELONGATION FACTOR GREA"/>
    <property type="match status" value="1"/>
</dbReference>
<organism evidence="2 3">
    <name type="scientific">Georgfuchsia toluolica</name>
    <dbReference type="NCBI Taxonomy" id="424218"/>
    <lineage>
        <taxon>Bacteria</taxon>
        <taxon>Pseudomonadati</taxon>
        <taxon>Pseudomonadota</taxon>
        <taxon>Betaproteobacteria</taxon>
        <taxon>Nitrosomonadales</taxon>
        <taxon>Sterolibacteriaceae</taxon>
        <taxon>Georgfuchsia</taxon>
    </lineage>
</organism>
<dbReference type="GO" id="GO:0003677">
    <property type="term" value="F:DNA binding"/>
    <property type="evidence" value="ECO:0007669"/>
    <property type="project" value="InterPro"/>
</dbReference>
<reference evidence="2" key="1">
    <citation type="submission" date="2021-04" db="EMBL/GenBank/DDBJ databases">
        <authorList>
            <person name="Hornung B."/>
        </authorList>
    </citation>
    <scope>NUCLEOTIDE SEQUENCE</scope>
    <source>
        <strain evidence="2">G5G6</strain>
    </source>
</reference>
<dbReference type="InterPro" id="IPR036953">
    <property type="entry name" value="GreA/GreB_C_sf"/>
</dbReference>
<dbReference type="InterPro" id="IPR023459">
    <property type="entry name" value="Tscrpt_elong_fac_GreA/B_fam"/>
</dbReference>
<dbReference type="PANTHER" id="PTHR30437:SF5">
    <property type="entry name" value="REGULATOR OF NUCLEOSIDE DIPHOSPHATE KINASE"/>
    <property type="match status" value="1"/>
</dbReference>
<dbReference type="SUPFAM" id="SSF54534">
    <property type="entry name" value="FKBP-like"/>
    <property type="match status" value="1"/>
</dbReference>
<keyword evidence="3" id="KW-1185">Reference proteome</keyword>
<feature type="domain" description="Transcription elongation factor GreA/GreB C-terminal" evidence="1">
    <location>
        <begin position="32"/>
        <end position="104"/>
    </location>
</feature>
<sequence length="123" mass="13523">MDDYVRLRELVGDHALAEELDRAIVIPSDRIPRDVVTMNSRLIYSDESTGTTREVELVYPEEADLMTGRVSVLAPVGCALLGLSAGQSIDWNLPGDKVHRLRVERVLSQPRHSGTKSAAAETP</sequence>
<dbReference type="Proteomes" id="UP000742786">
    <property type="component" value="Unassembled WGS sequence"/>
</dbReference>
<dbReference type="AlphaFoldDB" id="A0A916J262"/>
<dbReference type="GO" id="GO:0070063">
    <property type="term" value="F:RNA polymerase binding"/>
    <property type="evidence" value="ECO:0007669"/>
    <property type="project" value="InterPro"/>
</dbReference>
<dbReference type="NCBIfam" id="NF004396">
    <property type="entry name" value="PRK05753.1"/>
    <property type="match status" value="1"/>
</dbReference>
<keyword evidence="2" id="KW-0808">Transferase</keyword>
<accession>A0A916J262</accession>
<gene>
    <name evidence="2" type="ORF">GTOL_11191</name>
</gene>
<name>A0A916J262_9PROT</name>
<dbReference type="GO" id="GO:0016301">
    <property type="term" value="F:kinase activity"/>
    <property type="evidence" value="ECO:0007669"/>
    <property type="project" value="UniProtKB-KW"/>
</dbReference>
<comment type="caution">
    <text evidence="2">The sequence shown here is derived from an EMBL/GenBank/DDBJ whole genome shotgun (WGS) entry which is preliminary data.</text>
</comment>
<keyword evidence="2" id="KW-0418">Kinase</keyword>
<evidence type="ECO:0000313" key="3">
    <source>
        <dbReference type="Proteomes" id="UP000742786"/>
    </source>
</evidence>
<evidence type="ECO:0000259" key="1">
    <source>
        <dbReference type="Pfam" id="PF01272"/>
    </source>
</evidence>
<dbReference type="InterPro" id="IPR001437">
    <property type="entry name" value="Tscrpt_elong_fac_GreA/B_C"/>
</dbReference>
<dbReference type="GO" id="GO:0032784">
    <property type="term" value="P:regulation of DNA-templated transcription elongation"/>
    <property type="evidence" value="ECO:0007669"/>
    <property type="project" value="InterPro"/>
</dbReference>
<evidence type="ECO:0000313" key="2">
    <source>
        <dbReference type="EMBL" id="CAG4883309.1"/>
    </source>
</evidence>
<dbReference type="GO" id="GO:0006354">
    <property type="term" value="P:DNA-templated transcription elongation"/>
    <property type="evidence" value="ECO:0007669"/>
    <property type="project" value="TreeGrafter"/>
</dbReference>
<proteinExistence type="predicted"/>